<dbReference type="InterPro" id="IPR008979">
    <property type="entry name" value="Galactose-bd-like_sf"/>
</dbReference>
<dbReference type="Proteomes" id="UP000026739">
    <property type="component" value="Unassembled WGS sequence"/>
</dbReference>
<dbReference type="SUPFAM" id="SSF49785">
    <property type="entry name" value="Galactose-binding domain-like"/>
    <property type="match status" value="1"/>
</dbReference>
<gene>
    <name evidence="1" type="ORF">V466_12110</name>
</gene>
<name>A0A059L4A1_9PSED</name>
<dbReference type="AlphaFoldDB" id="A0A059L4A1"/>
<reference evidence="1 2" key="1">
    <citation type="submission" date="2013-12" db="EMBL/GenBank/DDBJ databases">
        <authorList>
            <person name="Formusa P.A."/>
            <person name="Habash M."/>
            <person name="Lee H."/>
            <person name="Trevors J.T."/>
        </authorList>
    </citation>
    <scope>NUCLEOTIDE SEQUENCE [LARGE SCALE GENOMIC DNA]</scope>
    <source>
        <strain evidence="1 2">PD30</strain>
    </source>
</reference>
<proteinExistence type="predicted"/>
<comment type="caution">
    <text evidence="1">The sequence shown here is derived from an EMBL/GenBank/DDBJ whole genome shotgun (WGS) entry which is preliminary data.</text>
</comment>
<dbReference type="EMBL" id="AZQQ01000075">
    <property type="protein sequence ID" value="KDD68839.1"/>
    <property type="molecule type" value="Genomic_DNA"/>
</dbReference>
<protein>
    <submittedName>
        <fullName evidence="1">Uncharacterized protein</fullName>
    </submittedName>
</protein>
<sequence length="976" mass="108820">MSLYIPRSENLSEFIDTSDSAALSPLKVGGMIENVVDADFALGIDQLRNGAVCAIDHYLNMAVGDTVELFFTSQDRADAYKFIRKEDIDNPDGRIVFTISRSSFISRTYENVHYRVTRFSGSPENSPLQKVLVLLTRPGGVDKNSDPISHSELHQTLEPDVAERGIDAERAKAGTWVTIEPYPFLRVRDRIELKWGTESLRHVVTKEQAEAPNSNPIKIFVSRTVIENAGSSNKLPVMFKPIDEANNLPDENGPWSTPSYVDVDLDDSKLVEPFVEKADYITGEIDLKALNGEDVKVEVQTNRQHYTPGSRIYLTWAGETVDGTPVSQTFEIPVDVPGRTYEAFVSYENVKNIPFGRATVSYEVQTDKGRLYSKKTFVRVVGQLNALLAPTIDKANGNYLPPNLSKATATIAYYPGRTANDLVILFISAVRPGGDTELYEDARLVGDLPPGLPILRDIQKADLDRFDGLNITVLYEIHTTSVRTSDALKLTVGEPRKELPPPDLEGATEDNVYDPVPDREVIYRIPLILTITKDKGSWYFQGVNQAASTQGTFELMIGSSARPIRIPLARHYVDLNQGHTVRMFYNLTRDGKVIYSDFREVRIGTPLPTLLEPTVVEAPDRMLDPNRYQDGFTVRVMTSTFEPDDAIELTVQGRPGDGSTIPERKMVNGQASVDFNVPAAITGANLKTVVDISYKVIRLGQETPSKTLELSIGALLQQSMPRPLIEGFVGELLQIGSIKDNTKVLSDKWPFQRSGLPIWLSYVESRTDGTTRSREQFVGTPHDQGSGLSYTTEVQWLRECKADSKLAIVLKVGLFKEATVSDAVECQARVYTVKTGLDKLTTFTDFDWDQWTLVNDYYRAQISLLAGEYFVESIEVPYRSHVVFVQKTFQDIKIGEQYLFSFDYRVAVNSNFVISQNGTPIQSTTIPGGSGWQSRSVSFYSGTTQTASPMTVFFYVGGSSNVVQIDNMRLREIARS</sequence>
<dbReference type="eggNOG" id="COG5492">
    <property type="taxonomic scope" value="Bacteria"/>
</dbReference>
<accession>A0A059L4A1</accession>
<organism evidence="1 2">
    <name type="scientific">Pseudomonas mandelii PD30</name>
    <dbReference type="NCBI Taxonomy" id="1419583"/>
    <lineage>
        <taxon>Bacteria</taxon>
        <taxon>Pseudomonadati</taxon>
        <taxon>Pseudomonadota</taxon>
        <taxon>Gammaproteobacteria</taxon>
        <taxon>Pseudomonadales</taxon>
        <taxon>Pseudomonadaceae</taxon>
        <taxon>Pseudomonas</taxon>
    </lineage>
</organism>
<dbReference type="RefSeq" id="WP_033056800.1">
    <property type="nucleotide sequence ID" value="NZ_AZQQ01000075.1"/>
</dbReference>
<evidence type="ECO:0000313" key="1">
    <source>
        <dbReference type="EMBL" id="KDD68839.1"/>
    </source>
</evidence>
<dbReference type="Gene3D" id="2.60.120.260">
    <property type="entry name" value="Galactose-binding domain-like"/>
    <property type="match status" value="1"/>
</dbReference>
<evidence type="ECO:0000313" key="2">
    <source>
        <dbReference type="Proteomes" id="UP000026739"/>
    </source>
</evidence>